<dbReference type="EMBL" id="CM007386">
    <property type="protein sequence ID" value="ONK66040.1"/>
    <property type="molecule type" value="Genomic_DNA"/>
</dbReference>
<feature type="region of interest" description="Disordered" evidence="3">
    <location>
        <begin position="282"/>
        <end position="318"/>
    </location>
</feature>
<dbReference type="AlphaFoldDB" id="A0A5P1EPS5"/>
<dbReference type="InterPro" id="IPR044552">
    <property type="entry name" value="GLIP1-5/GLL25"/>
</dbReference>
<keyword evidence="2 4" id="KW-0732">Signal</keyword>
<evidence type="ECO:0000313" key="5">
    <source>
        <dbReference type="EMBL" id="ONK66040.1"/>
    </source>
</evidence>
<dbReference type="OMA" id="NTCGGTK"/>
<evidence type="ECO:0000256" key="1">
    <source>
        <dbReference type="ARBA" id="ARBA00008668"/>
    </source>
</evidence>
<proteinExistence type="inferred from homology"/>
<feature type="chain" id="PRO_5024357875" evidence="4">
    <location>
        <begin position="20"/>
        <end position="341"/>
    </location>
</feature>
<dbReference type="InterPro" id="IPR036514">
    <property type="entry name" value="SGNH_hydro_sf"/>
</dbReference>
<feature type="signal peptide" evidence="4">
    <location>
        <begin position="1"/>
        <end position="19"/>
    </location>
</feature>
<dbReference type="GO" id="GO:0016298">
    <property type="term" value="F:lipase activity"/>
    <property type="evidence" value="ECO:0007669"/>
    <property type="project" value="TreeGrafter"/>
</dbReference>
<name>A0A5P1EPS5_ASPOF</name>
<dbReference type="Gene3D" id="3.40.50.1110">
    <property type="entry name" value="SGNH hydrolase"/>
    <property type="match status" value="1"/>
</dbReference>
<dbReference type="Gramene" id="ONK66040">
    <property type="protein sequence ID" value="ONK66040"/>
    <property type="gene ID" value="A4U43_C06F3550"/>
</dbReference>
<evidence type="ECO:0000256" key="2">
    <source>
        <dbReference type="ARBA" id="ARBA00022729"/>
    </source>
</evidence>
<dbReference type="PANTHER" id="PTHR45966">
    <property type="entry name" value="GDSL-LIKE LIPASE/ACYLHYDROLASE"/>
    <property type="match status" value="1"/>
</dbReference>
<evidence type="ECO:0000256" key="4">
    <source>
        <dbReference type="SAM" id="SignalP"/>
    </source>
</evidence>
<evidence type="ECO:0000313" key="6">
    <source>
        <dbReference type="Proteomes" id="UP000243459"/>
    </source>
</evidence>
<gene>
    <name evidence="5" type="ORF">A4U43_C06F3550</name>
</gene>
<sequence length="341" mass="37372">MYCFLRLTLLLSVTIVSVGSPTEKSPAAFFIFGDSVVDVGNNNYIETIPEFKANYAPYGRNSFFNRPTGRFNDGRLMVDFIAEYAKLPLIPPFMQPSAQFTNGANFASGGAGVLPDTSQGLVINFQAQLKQFEEVSGMFIKELGEERARAIIEDAVYFISIGSNDYIIGYLSHEKNREAYTPEEFIGMVIGNFTQSIQELYEKGARKFYILSIADLGCLPAFRAINPKADGGCFKDASALALAHNQALSAVLTSFEYIHKDFKSTTTNSPVGNFSTENVMNGFSADTSPPLSENGSGIKGKDTTEMHSSHSNNDAAHSSDNLNEFSDSFVHWVTNGETLCF</sequence>
<organism evidence="5 6">
    <name type="scientific">Asparagus officinalis</name>
    <name type="common">Garden asparagus</name>
    <dbReference type="NCBI Taxonomy" id="4686"/>
    <lineage>
        <taxon>Eukaryota</taxon>
        <taxon>Viridiplantae</taxon>
        <taxon>Streptophyta</taxon>
        <taxon>Embryophyta</taxon>
        <taxon>Tracheophyta</taxon>
        <taxon>Spermatophyta</taxon>
        <taxon>Magnoliopsida</taxon>
        <taxon>Liliopsida</taxon>
        <taxon>Asparagales</taxon>
        <taxon>Asparagaceae</taxon>
        <taxon>Asparagoideae</taxon>
        <taxon>Asparagus</taxon>
    </lineage>
</organism>
<feature type="compositionally biased region" description="Basic and acidic residues" evidence="3">
    <location>
        <begin position="299"/>
        <end position="308"/>
    </location>
</feature>
<keyword evidence="6" id="KW-1185">Reference proteome</keyword>
<reference evidence="6" key="1">
    <citation type="journal article" date="2017" name="Nat. Commun.">
        <title>The asparagus genome sheds light on the origin and evolution of a young Y chromosome.</title>
        <authorList>
            <person name="Harkess A."/>
            <person name="Zhou J."/>
            <person name="Xu C."/>
            <person name="Bowers J.E."/>
            <person name="Van der Hulst R."/>
            <person name="Ayyampalayam S."/>
            <person name="Mercati F."/>
            <person name="Riccardi P."/>
            <person name="McKain M.R."/>
            <person name="Kakrana A."/>
            <person name="Tang H."/>
            <person name="Ray J."/>
            <person name="Groenendijk J."/>
            <person name="Arikit S."/>
            <person name="Mathioni S.M."/>
            <person name="Nakano M."/>
            <person name="Shan H."/>
            <person name="Telgmann-Rauber A."/>
            <person name="Kanno A."/>
            <person name="Yue Z."/>
            <person name="Chen H."/>
            <person name="Li W."/>
            <person name="Chen Y."/>
            <person name="Xu X."/>
            <person name="Zhang Y."/>
            <person name="Luo S."/>
            <person name="Chen H."/>
            <person name="Gao J."/>
            <person name="Mao Z."/>
            <person name="Pires J.C."/>
            <person name="Luo M."/>
            <person name="Kudrna D."/>
            <person name="Wing R.A."/>
            <person name="Meyers B.C."/>
            <person name="Yi K."/>
            <person name="Kong H."/>
            <person name="Lavrijsen P."/>
            <person name="Sunseri F."/>
            <person name="Falavigna A."/>
            <person name="Ye Y."/>
            <person name="Leebens-Mack J.H."/>
            <person name="Chen G."/>
        </authorList>
    </citation>
    <scope>NUCLEOTIDE SEQUENCE [LARGE SCALE GENOMIC DNA]</scope>
    <source>
        <strain evidence="6">cv. DH0086</strain>
    </source>
</reference>
<dbReference type="Proteomes" id="UP000243459">
    <property type="component" value="Chromosome 6"/>
</dbReference>
<feature type="compositionally biased region" description="Polar residues" evidence="3">
    <location>
        <begin position="282"/>
        <end position="295"/>
    </location>
</feature>
<evidence type="ECO:0000256" key="3">
    <source>
        <dbReference type="SAM" id="MobiDB-lite"/>
    </source>
</evidence>
<protein>
    <submittedName>
        <fullName evidence="5">Uncharacterized protein</fullName>
    </submittedName>
</protein>
<feature type="compositionally biased region" description="Low complexity" evidence="3">
    <location>
        <begin position="309"/>
        <end position="318"/>
    </location>
</feature>
<comment type="similarity">
    <text evidence="1">Belongs to the 'GDSL' lipolytic enzyme family.</text>
</comment>
<accession>A0A5P1EPS5</accession>
<dbReference type="PANTHER" id="PTHR45966:SF13">
    <property type="entry name" value="GDSL ESTERASE_LIPASE"/>
    <property type="match status" value="1"/>
</dbReference>
<dbReference type="InterPro" id="IPR001087">
    <property type="entry name" value="GDSL"/>
</dbReference>
<dbReference type="Pfam" id="PF00657">
    <property type="entry name" value="Lipase_GDSL"/>
    <property type="match status" value="1"/>
</dbReference>